<dbReference type="Proteomes" id="UP001060164">
    <property type="component" value="Chromosome"/>
</dbReference>
<dbReference type="Pfam" id="PF03816">
    <property type="entry name" value="LytR_cpsA_psr"/>
    <property type="match status" value="1"/>
</dbReference>
<dbReference type="InterPro" id="IPR050922">
    <property type="entry name" value="LytR/CpsA/Psr_CW_biosynth"/>
</dbReference>
<evidence type="ECO:0000313" key="5">
    <source>
        <dbReference type="Proteomes" id="UP001060164"/>
    </source>
</evidence>
<reference evidence="4" key="1">
    <citation type="journal article" date="2022" name="Cell">
        <title>Design, construction, and in vivo augmentation of a complex gut microbiome.</title>
        <authorList>
            <person name="Cheng A.G."/>
            <person name="Ho P.Y."/>
            <person name="Aranda-Diaz A."/>
            <person name="Jain S."/>
            <person name="Yu F.B."/>
            <person name="Meng X."/>
            <person name="Wang M."/>
            <person name="Iakiviak M."/>
            <person name="Nagashima K."/>
            <person name="Zhao A."/>
            <person name="Murugkar P."/>
            <person name="Patil A."/>
            <person name="Atabakhsh K."/>
            <person name="Weakley A."/>
            <person name="Yan J."/>
            <person name="Brumbaugh A.R."/>
            <person name="Higginbottom S."/>
            <person name="Dimas A."/>
            <person name="Shiver A.L."/>
            <person name="Deutschbauer A."/>
            <person name="Neff N."/>
            <person name="Sonnenburg J.L."/>
            <person name="Huang K.C."/>
            <person name="Fischbach M.A."/>
        </authorList>
    </citation>
    <scope>NUCLEOTIDE SEQUENCE</scope>
    <source>
        <strain evidence="4">DSM 19829</strain>
    </source>
</reference>
<evidence type="ECO:0000259" key="3">
    <source>
        <dbReference type="Pfam" id="PF03816"/>
    </source>
</evidence>
<dbReference type="InterPro" id="IPR004474">
    <property type="entry name" value="LytR_CpsA_psr"/>
</dbReference>
<dbReference type="PANTHER" id="PTHR33392:SF6">
    <property type="entry name" value="POLYISOPRENYL-TEICHOIC ACID--PEPTIDOGLYCAN TEICHOIC ACID TRANSFERASE TAGU"/>
    <property type="match status" value="1"/>
</dbReference>
<protein>
    <submittedName>
        <fullName evidence="4">LCP family protein</fullName>
    </submittedName>
</protein>
<dbReference type="RefSeq" id="WP_044983566.1">
    <property type="nucleotide sequence ID" value="NZ_CABLBR010000038.1"/>
</dbReference>
<keyword evidence="2" id="KW-0472">Membrane</keyword>
<dbReference type="EMBL" id="CP102290">
    <property type="protein sequence ID" value="UWP59086.1"/>
    <property type="molecule type" value="Genomic_DNA"/>
</dbReference>
<evidence type="ECO:0000256" key="1">
    <source>
        <dbReference type="ARBA" id="ARBA00006068"/>
    </source>
</evidence>
<comment type="similarity">
    <text evidence="1">Belongs to the LytR/CpsA/Psr (LCP) family.</text>
</comment>
<sequence length="342" mass="38381">MKNEKKQKHRSHAIGISSMILVLCVVVIIAVLGVLAGKLLLEHRQEVAEAKAQEEQVTQSSTAQTVTYQGQTYEYNRELTNILFMGVDKKEEVTLQDTPGTAGQADCIMILSLDEKTQTGKILQISRDTMTDVDIYDVNGNFYTSVEAQIATQYAYGNGEKSSCWAMEKTVSELLYELPIDAYISLNIESISILNDAVGGVTLTIPEDYTEVDPAFVQGAVVTMTGEQAEKYVRYRDTNVTGSNNGRMQRQVQYITALVQALKSTAGAEGSYYERFSSFLKPYMVTDMNAQQIDSFATYEFNSEETQYLPGEVRQGAEHDEFYVDEENLYDLLLKTFYKLKN</sequence>
<dbReference type="Gene3D" id="3.40.630.190">
    <property type="entry name" value="LCP protein"/>
    <property type="match status" value="1"/>
</dbReference>
<evidence type="ECO:0000313" key="4">
    <source>
        <dbReference type="EMBL" id="UWP59086.1"/>
    </source>
</evidence>
<feature type="transmembrane region" description="Helical" evidence="2">
    <location>
        <begin position="12"/>
        <end position="36"/>
    </location>
</feature>
<accession>A0ABY5VG05</accession>
<dbReference type="NCBIfam" id="TIGR00350">
    <property type="entry name" value="lytR_cpsA_psr"/>
    <property type="match status" value="1"/>
</dbReference>
<gene>
    <name evidence="4" type="ORF">NQ502_17230</name>
</gene>
<feature type="domain" description="Cell envelope-related transcriptional attenuator" evidence="3">
    <location>
        <begin position="105"/>
        <end position="263"/>
    </location>
</feature>
<dbReference type="PANTHER" id="PTHR33392">
    <property type="entry name" value="POLYISOPRENYL-TEICHOIC ACID--PEPTIDOGLYCAN TEICHOIC ACID TRANSFERASE TAGU"/>
    <property type="match status" value="1"/>
</dbReference>
<keyword evidence="2" id="KW-0812">Transmembrane</keyword>
<keyword evidence="5" id="KW-1185">Reference proteome</keyword>
<proteinExistence type="inferred from homology"/>
<organism evidence="4 5">
    <name type="scientific">Ruminococcus gauvreauii</name>
    <dbReference type="NCBI Taxonomy" id="438033"/>
    <lineage>
        <taxon>Bacteria</taxon>
        <taxon>Bacillati</taxon>
        <taxon>Bacillota</taxon>
        <taxon>Clostridia</taxon>
        <taxon>Eubacteriales</taxon>
        <taxon>Oscillospiraceae</taxon>
        <taxon>Ruminococcus</taxon>
    </lineage>
</organism>
<evidence type="ECO:0000256" key="2">
    <source>
        <dbReference type="SAM" id="Phobius"/>
    </source>
</evidence>
<name>A0ABY5VG05_9FIRM</name>
<keyword evidence="2" id="KW-1133">Transmembrane helix</keyword>